<reference evidence="2 3" key="1">
    <citation type="submission" date="2016-10" db="EMBL/GenBank/DDBJ databases">
        <title>Genome sequence of the basidiomycete white-rot fungus Trametes pubescens.</title>
        <authorList>
            <person name="Makela M.R."/>
            <person name="Granchi Z."/>
            <person name="Peng M."/>
            <person name="De Vries R.P."/>
            <person name="Grigoriev I."/>
            <person name="Riley R."/>
            <person name="Hilden K."/>
        </authorList>
    </citation>
    <scope>NUCLEOTIDE SEQUENCE [LARGE SCALE GENOMIC DNA]</scope>
    <source>
        <strain evidence="2 3">FBCC735</strain>
    </source>
</reference>
<dbReference type="Pfam" id="PF18758">
    <property type="entry name" value="KDZ"/>
    <property type="match status" value="1"/>
</dbReference>
<evidence type="ECO:0000313" key="3">
    <source>
        <dbReference type="Proteomes" id="UP000184267"/>
    </source>
</evidence>
<dbReference type="Proteomes" id="UP000184267">
    <property type="component" value="Unassembled WGS sequence"/>
</dbReference>
<sequence>MVDCVRHDMERPCSSGDLQKGERSQNAPNHIATSYDIACHFDKKVESRFKAYGFDIDEHSITWAIPKFHINAHMDRCRADYNLHCLPYSARNDGEGVERGWSRCNQAAESTKEMEPSSRSDYFNDIFSYHNWQKVCSLRKSPLVLVGTSSHVSNRRFLPTTPSLLKKIKKAVHERDAVVLAFEELAALLPVGIREIWRIAVESWEADSEQPNPFLSSKHIRARLYRFKNRIVRDQRVNTRATTILKQMDVKTDFDAELHRVAHALFNLAGISQKTDWEVQLRPFLAGGIRPRSRPPREPPILKQAQ</sequence>
<dbReference type="EMBL" id="MNAD01000865">
    <property type="protein sequence ID" value="OJT09927.1"/>
    <property type="molecule type" value="Genomic_DNA"/>
</dbReference>
<evidence type="ECO:0000256" key="1">
    <source>
        <dbReference type="SAM" id="MobiDB-lite"/>
    </source>
</evidence>
<dbReference type="AlphaFoldDB" id="A0A1M2VQR1"/>
<organism evidence="2 3">
    <name type="scientific">Trametes pubescens</name>
    <name type="common">White-rot fungus</name>
    <dbReference type="NCBI Taxonomy" id="154538"/>
    <lineage>
        <taxon>Eukaryota</taxon>
        <taxon>Fungi</taxon>
        <taxon>Dikarya</taxon>
        <taxon>Basidiomycota</taxon>
        <taxon>Agaricomycotina</taxon>
        <taxon>Agaricomycetes</taxon>
        <taxon>Polyporales</taxon>
        <taxon>Polyporaceae</taxon>
        <taxon>Trametes</taxon>
    </lineage>
</organism>
<keyword evidence="3" id="KW-1185">Reference proteome</keyword>
<dbReference type="OrthoDB" id="3257768at2759"/>
<dbReference type="InterPro" id="IPR040521">
    <property type="entry name" value="KDZ"/>
</dbReference>
<accession>A0A1M2VQR1</accession>
<gene>
    <name evidence="2" type="ORF">TRAPUB_13594</name>
</gene>
<protein>
    <submittedName>
        <fullName evidence="2">Uncharacterized protein</fullName>
    </submittedName>
</protein>
<name>A0A1M2VQR1_TRAPU</name>
<evidence type="ECO:0000313" key="2">
    <source>
        <dbReference type="EMBL" id="OJT09927.1"/>
    </source>
</evidence>
<dbReference type="STRING" id="154538.A0A1M2VQR1"/>
<comment type="caution">
    <text evidence="2">The sequence shown here is derived from an EMBL/GenBank/DDBJ whole genome shotgun (WGS) entry which is preliminary data.</text>
</comment>
<feature type="region of interest" description="Disordered" evidence="1">
    <location>
        <begin position="1"/>
        <end position="27"/>
    </location>
</feature>
<feature type="compositionally biased region" description="Basic and acidic residues" evidence="1">
    <location>
        <begin position="1"/>
        <end position="11"/>
    </location>
</feature>
<proteinExistence type="predicted"/>